<dbReference type="Proteomes" id="UP000198440">
    <property type="component" value="Unassembled WGS sequence"/>
</dbReference>
<evidence type="ECO:0000256" key="1">
    <source>
        <dbReference type="ARBA" id="ARBA00044755"/>
    </source>
</evidence>
<dbReference type="Pfam" id="PF04519">
    <property type="entry name" value="Bactofilin"/>
    <property type="match status" value="1"/>
</dbReference>
<dbReference type="InterPro" id="IPR007607">
    <property type="entry name" value="BacA/B"/>
</dbReference>
<protein>
    <submittedName>
        <fullName evidence="2">Protein CcmA, bactofilin family</fullName>
    </submittedName>
</protein>
<dbReference type="RefSeq" id="WP_089280525.1">
    <property type="nucleotide sequence ID" value="NZ_FZON01000121.1"/>
</dbReference>
<dbReference type="PANTHER" id="PTHR35024:SF4">
    <property type="entry name" value="POLYMER-FORMING CYTOSKELETAL PROTEIN"/>
    <property type="match status" value="1"/>
</dbReference>
<reference evidence="2 3" key="1">
    <citation type="submission" date="2017-06" db="EMBL/GenBank/DDBJ databases">
        <authorList>
            <person name="Kim H.J."/>
            <person name="Triplett B.A."/>
        </authorList>
    </citation>
    <scope>NUCLEOTIDE SEQUENCE [LARGE SCALE GENOMIC DNA]</scope>
    <source>
        <strain evidence="2 3">DSM 11445</strain>
    </source>
</reference>
<gene>
    <name evidence="2" type="ORF">SAMN04488078_11214</name>
</gene>
<comment type="similarity">
    <text evidence="1">Belongs to the bactofilin family.</text>
</comment>
<dbReference type="AlphaFoldDB" id="A0A239M4W4"/>
<evidence type="ECO:0000313" key="3">
    <source>
        <dbReference type="Proteomes" id="UP000198440"/>
    </source>
</evidence>
<accession>A0A239M4W4</accession>
<name>A0A239M4W4_9RHOB</name>
<dbReference type="OrthoDB" id="5738271at2"/>
<proteinExistence type="inferred from homology"/>
<dbReference type="PANTHER" id="PTHR35024">
    <property type="entry name" value="HYPOTHETICAL CYTOSOLIC PROTEIN"/>
    <property type="match status" value="1"/>
</dbReference>
<dbReference type="EMBL" id="FZON01000121">
    <property type="protein sequence ID" value="SNT37671.1"/>
    <property type="molecule type" value="Genomic_DNA"/>
</dbReference>
<sequence length="117" mass="12057">MSQTLAASSPGNARSHFAAGAKLSGDLTVPGLFELLGHADGKITADTILIEQSGSAVGDLRADTIVVKGRFEGRIIGRAVTLHASAQLSGEISYVTLKIDSGAEVNCTCSRQDPSET</sequence>
<organism evidence="2 3">
    <name type="scientific">Antarctobacter heliothermus</name>
    <dbReference type="NCBI Taxonomy" id="74033"/>
    <lineage>
        <taxon>Bacteria</taxon>
        <taxon>Pseudomonadati</taxon>
        <taxon>Pseudomonadota</taxon>
        <taxon>Alphaproteobacteria</taxon>
        <taxon>Rhodobacterales</taxon>
        <taxon>Roseobacteraceae</taxon>
        <taxon>Antarctobacter</taxon>
    </lineage>
</organism>
<evidence type="ECO:0000313" key="2">
    <source>
        <dbReference type="EMBL" id="SNT37671.1"/>
    </source>
</evidence>